<evidence type="ECO:0000256" key="13">
    <source>
        <dbReference type="ARBA" id="ARBA00023136"/>
    </source>
</evidence>
<dbReference type="GO" id="GO:0005789">
    <property type="term" value="C:endoplasmic reticulum membrane"/>
    <property type="evidence" value="ECO:0007669"/>
    <property type="project" value="UniProtKB-SubCell"/>
</dbReference>
<feature type="compositionally biased region" description="Acidic residues" evidence="17">
    <location>
        <begin position="343"/>
        <end position="367"/>
    </location>
</feature>
<evidence type="ECO:0000256" key="17">
    <source>
        <dbReference type="SAM" id="MobiDB-lite"/>
    </source>
</evidence>
<comment type="subcellular location">
    <subcellularLocation>
        <location evidence="1">Endoplasmic reticulum membrane</location>
        <topology evidence="1">Peripheral membrane protein</topology>
        <orientation evidence="1">Cytoplasmic side</orientation>
    </subcellularLocation>
    <subcellularLocation>
        <location evidence="2">Mitochondrion outer membrane</location>
        <topology evidence="2">Peripheral membrane protein</topology>
        <orientation evidence="2">Cytoplasmic side</orientation>
    </subcellularLocation>
</comment>
<evidence type="ECO:0000256" key="9">
    <source>
        <dbReference type="ARBA" id="ARBA00022843"/>
    </source>
</evidence>
<keyword evidence="8" id="KW-0256">Endoplasmic reticulum</keyword>
<keyword evidence="4" id="KW-0597">Phosphoprotein</keyword>
<keyword evidence="13" id="KW-0472">Membrane</keyword>
<comment type="similarity">
    <text evidence="3">Belongs to the PPP1R15 family.</text>
</comment>
<keyword evidence="10" id="KW-0810">Translation regulation</keyword>
<dbReference type="GO" id="GO:0036490">
    <property type="term" value="P:regulation of translation in response to endoplasmic reticulum stress"/>
    <property type="evidence" value="ECO:0007669"/>
    <property type="project" value="Ensembl"/>
</dbReference>
<keyword evidence="7" id="KW-1000">Mitochondrion outer membrane</keyword>
<dbReference type="GO" id="GO:0071074">
    <property type="term" value="F:eukaryotic initiation factor eIF2 binding"/>
    <property type="evidence" value="ECO:0007669"/>
    <property type="project" value="Ensembl"/>
</dbReference>
<evidence type="ECO:0000256" key="4">
    <source>
        <dbReference type="ARBA" id="ARBA00022553"/>
    </source>
</evidence>
<proteinExistence type="inferred from homology"/>
<dbReference type="GO" id="GO:0006915">
    <property type="term" value="P:apoptotic process"/>
    <property type="evidence" value="ECO:0007669"/>
    <property type="project" value="UniProtKB-KW"/>
</dbReference>
<keyword evidence="11" id="KW-0346">Stress response</keyword>
<evidence type="ECO:0000259" key="18">
    <source>
        <dbReference type="Pfam" id="PF10488"/>
    </source>
</evidence>
<feature type="region of interest" description="Disordered" evidence="17">
    <location>
        <begin position="73"/>
        <end position="94"/>
    </location>
</feature>
<sequence length="641" mass="70522">MAPGQAPHQAIPWRDAHPISLLYPLLGFFSRAWSLVRGPGPAKPWMVAAVTEADQGEAKARLAGHHVPWVRHAQGEARDSGAPETNRETANLKTSSSLLEAWGLSDGDVYYEEEGTSVPKEQGLEFTDSKPAPLSLSLPIRALQGSDKKPGEEKSEEEGAAEDEGVTKFSYPLSHRVRCVAVHGEGDGEGVNNGAPRTSRLSPGPKPSTWVYCPREEEDQATEEERRESKEAEKTSVSPSPAGSNPKAWEFCSGKKSGDKDEVALEEATEQGDTEPEPHSSVPAQRLLLRSWENQPSKCIEEDDEEDEDGALGAAEKDRGAEGPSPISPTSAFLKSWVYQPGEDTEEEEDEEEEDSDSGSAVEEVEAEASPSVPPTSPFLKAWVYQPGEDTEEEEDEEEDSDSGSAEEEGEAEASPSIPSTSPFLKAWVYRPGEDTEEEDEEEEDSDSGSEDKGDDEAADSEPHPSLRSHSTLLRAWIYRPGEETEEEEAVEEWGEAEPCRFQVAIYVPGEKPPPPWSPPKLPLRLRRQLKFSETHTRDPDPETPLKARKVRFSEKVTVHFLYVWAGPAQAARRGPWEQLARDRSRFARRIAQAQEELGPCLTPDARARAWAPMLWPHPLPPLLAQATAPSLDLSGRGLEP</sequence>
<feature type="compositionally biased region" description="Acidic residues" evidence="17">
    <location>
        <begin position="435"/>
        <end position="460"/>
    </location>
</feature>
<keyword evidence="6" id="KW-0677">Repeat</keyword>
<dbReference type="PANTHER" id="PTHR16489:SF14">
    <property type="entry name" value="PROTEIN PHOSPHATASE 1 REGULATORY SUBUNIT 15A"/>
    <property type="match status" value="1"/>
</dbReference>
<protein>
    <recommendedName>
        <fullName evidence="14">Protein phosphatase 1 regulatory subunit 15A</fullName>
    </recommendedName>
    <alternativeName>
        <fullName evidence="15">Growth arrest and DNA damage-inducible protein GADD34</fullName>
    </alternativeName>
</protein>
<dbReference type="GO" id="GO:0000164">
    <property type="term" value="C:protein phosphatase type 1 complex"/>
    <property type="evidence" value="ECO:0007669"/>
    <property type="project" value="Ensembl"/>
</dbReference>
<evidence type="ECO:0000256" key="2">
    <source>
        <dbReference type="ARBA" id="ARBA00004570"/>
    </source>
</evidence>
<evidence type="ECO:0000256" key="3">
    <source>
        <dbReference type="ARBA" id="ARBA00010161"/>
    </source>
</evidence>
<keyword evidence="20" id="KW-1185">Reference proteome</keyword>
<gene>
    <name evidence="19" type="primary">PPP1R15A</name>
</gene>
<feature type="region of interest" description="Disordered" evidence="17">
    <location>
        <begin position="114"/>
        <end position="168"/>
    </location>
</feature>
<feature type="compositionally biased region" description="Basic and acidic residues" evidence="17">
    <location>
        <begin position="73"/>
        <end position="87"/>
    </location>
</feature>
<dbReference type="InterPro" id="IPR019523">
    <property type="entry name" value="Prot_Pase1_reg-su15A/B_C"/>
</dbReference>
<organism evidence="19 20">
    <name type="scientific">Prolemur simus</name>
    <name type="common">Greater bamboo lemur</name>
    <name type="synonym">Hapalemur simus</name>
    <dbReference type="NCBI Taxonomy" id="1328070"/>
    <lineage>
        <taxon>Eukaryota</taxon>
        <taxon>Metazoa</taxon>
        <taxon>Chordata</taxon>
        <taxon>Craniata</taxon>
        <taxon>Vertebrata</taxon>
        <taxon>Euteleostomi</taxon>
        <taxon>Mammalia</taxon>
        <taxon>Eutheria</taxon>
        <taxon>Euarchontoglires</taxon>
        <taxon>Primates</taxon>
        <taxon>Strepsirrhini</taxon>
        <taxon>Lemuriformes</taxon>
        <taxon>Lemuridae</taxon>
        <taxon>Prolemur</taxon>
    </lineage>
</organism>
<feature type="compositionally biased region" description="Acidic residues" evidence="17">
    <location>
        <begin position="264"/>
        <end position="275"/>
    </location>
</feature>
<feature type="compositionally biased region" description="Basic and acidic residues" evidence="17">
    <location>
        <begin position="223"/>
        <end position="234"/>
    </location>
</feature>
<evidence type="ECO:0000256" key="1">
    <source>
        <dbReference type="ARBA" id="ARBA00004397"/>
    </source>
</evidence>
<dbReference type="InterPro" id="IPR051254">
    <property type="entry name" value="PPP1R15"/>
</dbReference>
<accession>A0A8C8YH21</accession>
<dbReference type="Proteomes" id="UP000694414">
    <property type="component" value="Unplaced"/>
</dbReference>
<dbReference type="Pfam" id="PF10488">
    <property type="entry name" value="PP1c_bdg"/>
    <property type="match status" value="1"/>
</dbReference>
<evidence type="ECO:0000256" key="8">
    <source>
        <dbReference type="ARBA" id="ARBA00022824"/>
    </source>
</evidence>
<dbReference type="GeneTree" id="ENSGT00940000154404"/>
<comment type="subunit">
    <text evidence="16">Interacts with PPP1CA. Interacts with EIF2S1. Interacts with PCNA. Interacts with LYN and KMT2A/MLL1. Interacts with PPP1R1A and SMARCB1. Interacts with SMAD7. Interacts with BAG1. Interacts with NOX4.</text>
</comment>
<dbReference type="GO" id="GO:0005741">
    <property type="term" value="C:mitochondrial outer membrane"/>
    <property type="evidence" value="ECO:0007669"/>
    <property type="project" value="UniProtKB-SubCell"/>
</dbReference>
<evidence type="ECO:0000313" key="20">
    <source>
        <dbReference type="Proteomes" id="UP000694414"/>
    </source>
</evidence>
<feature type="domain" description="Protein phosphatase 1 regulatory subunit 15A/B C-terminal" evidence="18">
    <location>
        <begin position="543"/>
        <end position="610"/>
    </location>
</feature>
<evidence type="ECO:0000256" key="12">
    <source>
        <dbReference type="ARBA" id="ARBA00023128"/>
    </source>
</evidence>
<evidence type="ECO:0000256" key="11">
    <source>
        <dbReference type="ARBA" id="ARBA00023016"/>
    </source>
</evidence>
<reference evidence="19" key="2">
    <citation type="submission" date="2025-09" db="UniProtKB">
        <authorList>
            <consortium name="Ensembl"/>
        </authorList>
    </citation>
    <scope>IDENTIFICATION</scope>
</reference>
<evidence type="ECO:0000256" key="7">
    <source>
        <dbReference type="ARBA" id="ARBA00022787"/>
    </source>
</evidence>
<feature type="region of interest" description="Disordered" evidence="17">
    <location>
        <begin position="184"/>
        <end position="473"/>
    </location>
</feature>
<dbReference type="AlphaFoldDB" id="A0A8C8YH21"/>
<dbReference type="PANTHER" id="PTHR16489">
    <property type="entry name" value="GH11727P"/>
    <property type="match status" value="1"/>
</dbReference>
<feature type="compositionally biased region" description="Acidic residues" evidence="17">
    <location>
        <begin position="389"/>
        <end position="412"/>
    </location>
</feature>
<dbReference type="GO" id="GO:0019901">
    <property type="term" value="F:protein kinase binding"/>
    <property type="evidence" value="ECO:0007669"/>
    <property type="project" value="Ensembl"/>
</dbReference>
<dbReference type="Ensembl" id="ENSPSMT00000000902.1">
    <property type="protein sequence ID" value="ENSPSMP00000000792.1"/>
    <property type="gene ID" value="ENSPSMG00000000591.1"/>
</dbReference>
<dbReference type="GO" id="GO:0072542">
    <property type="term" value="F:protein phosphatase activator activity"/>
    <property type="evidence" value="ECO:0007669"/>
    <property type="project" value="Ensembl"/>
</dbReference>
<keyword evidence="5" id="KW-0053">Apoptosis</keyword>
<evidence type="ECO:0000256" key="6">
    <source>
        <dbReference type="ARBA" id="ARBA00022737"/>
    </source>
</evidence>
<feature type="compositionally biased region" description="Acidic residues" evidence="17">
    <location>
        <begin position="154"/>
        <end position="164"/>
    </location>
</feature>
<feature type="compositionally biased region" description="Acidic residues" evidence="17">
    <location>
        <begin position="301"/>
        <end position="310"/>
    </location>
</feature>
<dbReference type="GO" id="GO:0008157">
    <property type="term" value="F:protein phosphatase 1 binding"/>
    <property type="evidence" value="ECO:0007669"/>
    <property type="project" value="Ensembl"/>
</dbReference>
<reference evidence="19" key="1">
    <citation type="submission" date="2025-08" db="UniProtKB">
        <authorList>
            <consortium name="Ensembl"/>
        </authorList>
    </citation>
    <scope>IDENTIFICATION</scope>
</reference>
<evidence type="ECO:0000256" key="10">
    <source>
        <dbReference type="ARBA" id="ARBA00022845"/>
    </source>
</evidence>
<evidence type="ECO:0000256" key="16">
    <source>
        <dbReference type="ARBA" id="ARBA00047011"/>
    </source>
</evidence>
<dbReference type="GO" id="GO:0032058">
    <property type="term" value="P:positive regulation of translational initiation in response to stress"/>
    <property type="evidence" value="ECO:0007669"/>
    <property type="project" value="Ensembl"/>
</dbReference>
<evidence type="ECO:0000313" key="19">
    <source>
        <dbReference type="Ensembl" id="ENSPSMP00000000792.1"/>
    </source>
</evidence>
<name>A0A8C8YH21_PROSS</name>
<dbReference type="GO" id="GO:0043558">
    <property type="term" value="P:regulation of translational initiation in response to stress"/>
    <property type="evidence" value="ECO:0007669"/>
    <property type="project" value="Ensembl"/>
</dbReference>
<evidence type="ECO:0000256" key="14">
    <source>
        <dbReference type="ARBA" id="ARBA00040008"/>
    </source>
</evidence>
<evidence type="ECO:0000256" key="5">
    <source>
        <dbReference type="ARBA" id="ARBA00022703"/>
    </source>
</evidence>
<evidence type="ECO:0000256" key="15">
    <source>
        <dbReference type="ARBA" id="ARBA00042438"/>
    </source>
</evidence>
<dbReference type="GO" id="GO:0005794">
    <property type="term" value="C:Golgi apparatus"/>
    <property type="evidence" value="ECO:0007669"/>
    <property type="project" value="Ensembl"/>
</dbReference>
<keyword evidence="9" id="KW-0832">Ubl conjugation</keyword>
<dbReference type="GO" id="GO:0070972">
    <property type="term" value="P:protein localization to endoplasmic reticulum"/>
    <property type="evidence" value="ECO:0007669"/>
    <property type="project" value="Ensembl"/>
</dbReference>
<keyword evidence="12" id="KW-0496">Mitochondrion</keyword>